<keyword evidence="1" id="KW-1133">Transmembrane helix</keyword>
<keyword evidence="1" id="KW-0472">Membrane</keyword>
<dbReference type="PATRIC" id="fig|1095750.3.peg.804"/>
<evidence type="ECO:0000313" key="3">
    <source>
        <dbReference type="Proteomes" id="UP000005039"/>
    </source>
</evidence>
<evidence type="ECO:0000256" key="1">
    <source>
        <dbReference type="SAM" id="Phobius"/>
    </source>
</evidence>
<dbReference type="AlphaFoldDB" id="I0R9R5"/>
<comment type="caution">
    <text evidence="2">The sequence shown here is derived from an EMBL/GenBank/DDBJ whole genome shotgun (WGS) entry which is preliminary data.</text>
</comment>
<keyword evidence="3" id="KW-1185">Reference proteome</keyword>
<proteinExistence type="predicted"/>
<evidence type="ECO:0000313" key="2">
    <source>
        <dbReference type="EMBL" id="EIC96423.1"/>
    </source>
</evidence>
<keyword evidence="1" id="KW-0812">Transmembrane</keyword>
<dbReference type="EMBL" id="AJGH01000040">
    <property type="protein sequence ID" value="EIC96423.1"/>
    <property type="molecule type" value="Genomic_DNA"/>
</dbReference>
<name>I0R9R5_9FIRM</name>
<gene>
    <name evidence="2" type="ORF">HMPREF9970_2623</name>
</gene>
<feature type="transmembrane region" description="Helical" evidence="1">
    <location>
        <begin position="15"/>
        <end position="34"/>
    </location>
</feature>
<protein>
    <submittedName>
        <fullName evidence="2">Uncharacterized protein</fullName>
    </submittedName>
</protein>
<dbReference type="RefSeq" id="WP_008753395.1">
    <property type="nucleotide sequence ID" value="NZ_AJGH01000040.1"/>
</dbReference>
<accession>I0R9R5</accession>
<sequence>MNFIERIHPKEKLRYLNLFDIFIIAGIMFGYFAVRSTQLFIEGLQTVHKPA</sequence>
<organism evidence="2 3">
    <name type="scientific">Lachnoanaerobaculum saburreum F0468</name>
    <dbReference type="NCBI Taxonomy" id="1095750"/>
    <lineage>
        <taxon>Bacteria</taxon>
        <taxon>Bacillati</taxon>
        <taxon>Bacillota</taxon>
        <taxon>Clostridia</taxon>
        <taxon>Lachnospirales</taxon>
        <taxon>Lachnospiraceae</taxon>
        <taxon>Lachnoanaerobaculum</taxon>
    </lineage>
</organism>
<reference evidence="2 3" key="1">
    <citation type="submission" date="2012-03" db="EMBL/GenBank/DDBJ databases">
        <authorList>
            <person name="Durkin A.S."/>
            <person name="McCorrison J."/>
            <person name="Torralba M."/>
            <person name="Gillis M."/>
            <person name="Methe B."/>
            <person name="Sutton G."/>
            <person name="Nelson K.E."/>
        </authorList>
    </citation>
    <scope>NUCLEOTIDE SEQUENCE [LARGE SCALE GENOMIC DNA]</scope>
    <source>
        <strain evidence="2 3">F0468</strain>
    </source>
</reference>
<dbReference type="Proteomes" id="UP000005039">
    <property type="component" value="Unassembled WGS sequence"/>
</dbReference>